<keyword evidence="1" id="KW-0732">Signal</keyword>
<dbReference type="AlphaFoldDB" id="A0A1Z5SMZ2"/>
<dbReference type="VEuPathDB" id="FungiDB:BTJ68_14372"/>
<evidence type="ECO:0000313" key="3">
    <source>
        <dbReference type="Proteomes" id="UP000194280"/>
    </source>
</evidence>
<evidence type="ECO:0000256" key="1">
    <source>
        <dbReference type="SAM" id="SignalP"/>
    </source>
</evidence>
<feature type="chain" id="PRO_5012306440" description="GPI anchored serine-threonine rich protein" evidence="1">
    <location>
        <begin position="18"/>
        <end position="196"/>
    </location>
</feature>
<dbReference type="InParanoid" id="A0A1Z5SMZ2"/>
<dbReference type="OrthoDB" id="2507140at2759"/>
<sequence>MQYTTGLVLAVAGLAAAQSSSTAAAGVTSVTSASTSSSTSESGCGESIDLIIQTCLGSTQAQLAACDATDWDCLCTQQTNVLTCYNNCPSDPNAFGAQQTKTSYCNAAKAYGSSSSSRTVSATASVSSSLSEAIASQSTALAAVTSDSTASSTADSTSSGSASGSAATASETDSGATAFAPAGGLIAAIFGLAALV</sequence>
<protein>
    <recommendedName>
        <fullName evidence="4">GPI anchored serine-threonine rich protein</fullName>
    </recommendedName>
</protein>
<dbReference type="EMBL" id="MUNK01000395">
    <property type="protein sequence ID" value="OTA22173.1"/>
    <property type="molecule type" value="Genomic_DNA"/>
</dbReference>
<reference evidence="2 3" key="1">
    <citation type="submission" date="2017-01" db="EMBL/GenBank/DDBJ databases">
        <title>The recent genome duplication of the halophilic yeast Hortaea werneckii: insights from long-read sequencing.</title>
        <authorList>
            <person name="Sinha S."/>
            <person name="Flibotte S."/>
            <person name="Neira M."/>
            <person name="Lenassi M."/>
            <person name="Gostincar C."/>
            <person name="Stajich J.E."/>
            <person name="Nislow C.E."/>
        </authorList>
    </citation>
    <scope>NUCLEOTIDE SEQUENCE [LARGE SCALE GENOMIC DNA]</scope>
    <source>
        <strain evidence="2 3">EXF-2000</strain>
    </source>
</reference>
<keyword evidence="3" id="KW-1185">Reference proteome</keyword>
<feature type="signal peptide" evidence="1">
    <location>
        <begin position="1"/>
        <end position="17"/>
    </location>
</feature>
<dbReference type="Proteomes" id="UP000194280">
    <property type="component" value="Unassembled WGS sequence"/>
</dbReference>
<organism evidence="2 3">
    <name type="scientific">Hortaea werneckii EXF-2000</name>
    <dbReference type="NCBI Taxonomy" id="1157616"/>
    <lineage>
        <taxon>Eukaryota</taxon>
        <taxon>Fungi</taxon>
        <taxon>Dikarya</taxon>
        <taxon>Ascomycota</taxon>
        <taxon>Pezizomycotina</taxon>
        <taxon>Dothideomycetes</taxon>
        <taxon>Dothideomycetidae</taxon>
        <taxon>Mycosphaerellales</taxon>
        <taxon>Teratosphaeriaceae</taxon>
        <taxon>Hortaea</taxon>
    </lineage>
</organism>
<accession>A0A1Z5SMZ2</accession>
<comment type="caution">
    <text evidence="2">The sequence shown here is derived from an EMBL/GenBank/DDBJ whole genome shotgun (WGS) entry which is preliminary data.</text>
</comment>
<proteinExistence type="predicted"/>
<dbReference type="STRING" id="1157616.A0A1Z5SMZ2"/>
<evidence type="ECO:0000313" key="2">
    <source>
        <dbReference type="EMBL" id="OTA22173.1"/>
    </source>
</evidence>
<name>A0A1Z5SMZ2_HORWE</name>
<evidence type="ECO:0008006" key="4">
    <source>
        <dbReference type="Google" id="ProtNLM"/>
    </source>
</evidence>
<gene>
    <name evidence="2" type="ORF">BTJ68_14372</name>
</gene>